<accession>A0A0K1PIX5</accession>
<sequence length="201" mass="22235">MSVVSGPDLMKLETHGDKQLVQSDRATLSSEATPAERGPWLLALRLEDQRTFDVVETTLRLSPATSEYEGFDWAAGRCLVIHGSEALVALNAHDLRIRCSVAFEYKEARLVGQPWYREAGDVLLIATDRRVWCLEQGGSMRWMWSCRLVDEYRFLSAPPEVVGSAVRLRLGSKSGEEAIELSLADGLETLASAQGLVRAEA</sequence>
<proteinExistence type="predicted"/>
<dbReference type="AlphaFoldDB" id="A0A0K1PIX5"/>
<protein>
    <submittedName>
        <fullName evidence="1">Uncharacterized protein</fullName>
    </submittedName>
</protein>
<dbReference type="KEGG" id="llu:AKJ09_00136"/>
<organism evidence="1 2">
    <name type="scientific">Labilithrix luteola</name>
    <dbReference type="NCBI Taxonomy" id="1391654"/>
    <lineage>
        <taxon>Bacteria</taxon>
        <taxon>Pseudomonadati</taxon>
        <taxon>Myxococcota</taxon>
        <taxon>Polyangia</taxon>
        <taxon>Polyangiales</taxon>
        <taxon>Labilitrichaceae</taxon>
        <taxon>Labilithrix</taxon>
    </lineage>
</organism>
<keyword evidence="2" id="KW-1185">Reference proteome</keyword>
<reference evidence="1 2" key="1">
    <citation type="submission" date="2015-08" db="EMBL/GenBank/DDBJ databases">
        <authorList>
            <person name="Babu N.S."/>
            <person name="Beckwith C.J."/>
            <person name="Beseler K.G."/>
            <person name="Brison A."/>
            <person name="Carone J.V."/>
            <person name="Caskin T.P."/>
            <person name="Diamond M."/>
            <person name="Durham M.E."/>
            <person name="Foxe J.M."/>
            <person name="Go M."/>
            <person name="Henderson B.A."/>
            <person name="Jones I.B."/>
            <person name="McGettigan J.A."/>
            <person name="Micheletti S.J."/>
            <person name="Nasrallah M.E."/>
            <person name="Ortiz D."/>
            <person name="Piller C.R."/>
            <person name="Privatt S.R."/>
            <person name="Schneider S.L."/>
            <person name="Sharp S."/>
            <person name="Smith T.C."/>
            <person name="Stanton J.D."/>
            <person name="Ullery H.E."/>
            <person name="Wilson R.J."/>
            <person name="Serrano M.G."/>
            <person name="Buck G."/>
            <person name="Lee V."/>
            <person name="Wang Y."/>
            <person name="Carvalho R."/>
            <person name="Voegtly L."/>
            <person name="Shi R."/>
            <person name="Duckworth R."/>
            <person name="Johnson A."/>
            <person name="Loviza R."/>
            <person name="Walstead R."/>
            <person name="Shah Z."/>
            <person name="Kiflezghi M."/>
            <person name="Wade K."/>
            <person name="Ball S.L."/>
            <person name="Bradley K.W."/>
            <person name="Asai D.J."/>
            <person name="Bowman C.A."/>
            <person name="Russell D.A."/>
            <person name="Pope W.H."/>
            <person name="Jacobs-Sera D."/>
            <person name="Hendrix R.W."/>
            <person name="Hatfull G.F."/>
        </authorList>
    </citation>
    <scope>NUCLEOTIDE SEQUENCE [LARGE SCALE GENOMIC DNA]</scope>
    <source>
        <strain evidence="1 2">DSM 27648</strain>
    </source>
</reference>
<dbReference type="EMBL" id="CP012333">
    <property type="protein sequence ID" value="AKU93472.1"/>
    <property type="molecule type" value="Genomic_DNA"/>
</dbReference>
<dbReference type="Proteomes" id="UP000064967">
    <property type="component" value="Chromosome"/>
</dbReference>
<gene>
    <name evidence="1" type="ORF">AKJ09_00136</name>
</gene>
<name>A0A0K1PIX5_9BACT</name>
<dbReference type="RefSeq" id="WP_169927115.1">
    <property type="nucleotide sequence ID" value="NZ_CP012333.1"/>
</dbReference>
<evidence type="ECO:0000313" key="2">
    <source>
        <dbReference type="Proteomes" id="UP000064967"/>
    </source>
</evidence>
<evidence type="ECO:0000313" key="1">
    <source>
        <dbReference type="EMBL" id="AKU93472.1"/>
    </source>
</evidence>